<keyword evidence="3 6" id="KW-0547">Nucleotide-binding</keyword>
<dbReference type="Pfam" id="PF01926">
    <property type="entry name" value="MMR_HSR1"/>
    <property type="match status" value="1"/>
</dbReference>
<comment type="function">
    <text evidence="6">An essential GTPase that binds both GDP and GTP, with rapid nucleotide exchange. Plays a role in 16S rRNA processing and 30S ribosomal subunit biogenesis and possibly also in cell cycle regulation and energy metabolism.</text>
</comment>
<evidence type="ECO:0000256" key="9">
    <source>
        <dbReference type="SAM" id="SignalP"/>
    </source>
</evidence>
<dbReference type="PANTHER" id="PTHR42698">
    <property type="entry name" value="GTPASE ERA"/>
    <property type="match status" value="1"/>
</dbReference>
<sequence length="623" mass="66165">MNGAAARRGLGALALLGALLPGTAGTAWGADNGEWSVLPAANAVGQRPYFYLAAAPGTAVRDAVTVTNRTDRPRTFRLYAADAYNTARDGGFAVRGPDEPRRATAAWTGLARDRVTVPARGSVSVALTVTVPERAEPGDHPGAVVALEDEPATTPTPGLGVRQAVAARLYLRVTGPAAPALAVRDVRVRAHGNGAEITYTLSNLGNVTLRPRATLTATGTAGRGLPARPLDGPPAELLPGQEVRLRGRWADPPALQWARLTVRARDGGASAEGTADYARHPRLAAALAAALALAAAAWSALGAASGRMARMSDRSPEPTAPHRAGFACFVGRPNAGKSTLTNALVGTKVAITSNRPQTTRHTVRGIVHRPDAQLVLVDTPGLHKPRTLLGERLNDVVRTTWAEVDVIGFCLPADQKLGPGDKFIAKELAGIKKTPKIAIVTKTDLVESKQLAEQLLAIHQLGAELGFEWAEIVPVSAVGDSQVQLLADLIAPLLPESPPLYPEGDLTDEPEMVMVAELIREAALEGVRDELPHSIAVVVEEMIPRENRPADRPLLDIHANVYIERPSQKGIIIGPKGSRLKEVGMKSRKHIEALLGTPVFLDLHVKVAKDWQRDPKQLRKLGF</sequence>
<dbReference type="InterPro" id="IPR009019">
    <property type="entry name" value="KH_sf_prok-type"/>
</dbReference>
<dbReference type="InterPro" id="IPR027417">
    <property type="entry name" value="P-loop_NTPase"/>
</dbReference>
<evidence type="ECO:0000259" key="11">
    <source>
        <dbReference type="PROSITE" id="PS51713"/>
    </source>
</evidence>
<dbReference type="PROSITE" id="PS51713">
    <property type="entry name" value="G_ERA"/>
    <property type="match status" value="1"/>
</dbReference>
<evidence type="ECO:0000256" key="7">
    <source>
        <dbReference type="PROSITE-ProRule" id="PRU01050"/>
    </source>
</evidence>
<feature type="binding site" evidence="6">
    <location>
        <begin position="378"/>
        <end position="382"/>
    </location>
    <ligand>
        <name>GTP</name>
        <dbReference type="ChEBI" id="CHEBI:37565"/>
    </ligand>
</feature>
<feature type="binding site" evidence="6">
    <location>
        <begin position="441"/>
        <end position="444"/>
    </location>
    <ligand>
        <name>GTP</name>
        <dbReference type="ChEBI" id="CHEBI:37565"/>
    </ligand>
</feature>
<comment type="subunit">
    <text evidence="6">Monomer.</text>
</comment>
<dbReference type="Gene3D" id="3.30.300.20">
    <property type="match status" value="1"/>
</dbReference>
<comment type="caution">
    <text evidence="12">The sequence shown here is derived from an EMBL/GenBank/DDBJ whole genome shotgun (WGS) entry which is preliminary data.</text>
</comment>
<dbReference type="InterPro" id="IPR005662">
    <property type="entry name" value="GTPase_Era-like"/>
</dbReference>
<comment type="subcellular location">
    <subcellularLocation>
        <location evidence="6">Cytoplasm</location>
    </subcellularLocation>
    <subcellularLocation>
        <location evidence="6">Cell membrane</location>
        <topology evidence="6">Peripheral membrane protein</topology>
    </subcellularLocation>
</comment>
<dbReference type="HAMAP" id="MF_00367">
    <property type="entry name" value="GTPase_Era"/>
    <property type="match status" value="1"/>
</dbReference>
<feature type="region of interest" description="G1" evidence="7">
    <location>
        <begin position="331"/>
        <end position="338"/>
    </location>
</feature>
<evidence type="ECO:0000256" key="1">
    <source>
        <dbReference type="ARBA" id="ARBA00007921"/>
    </source>
</evidence>
<keyword evidence="6" id="KW-0472">Membrane</keyword>
<comment type="similarity">
    <text evidence="1 6 7 8">Belongs to the TRAFAC class TrmE-Era-EngA-EngB-Septin-like GTPase superfamily. Era GTPase family.</text>
</comment>
<dbReference type="Gene3D" id="3.40.50.300">
    <property type="entry name" value="P-loop containing nucleotide triphosphate hydrolases"/>
    <property type="match status" value="1"/>
</dbReference>
<feature type="domain" description="KH type-2" evidence="10">
    <location>
        <begin position="527"/>
        <end position="609"/>
    </location>
</feature>
<feature type="region of interest" description="G3" evidence="7">
    <location>
        <begin position="378"/>
        <end position="381"/>
    </location>
</feature>
<dbReference type="Proteomes" id="UP000642673">
    <property type="component" value="Unassembled WGS sequence"/>
</dbReference>
<dbReference type="EMBL" id="BMVP01000001">
    <property type="protein sequence ID" value="GHB39556.1"/>
    <property type="molecule type" value="Genomic_DNA"/>
</dbReference>
<dbReference type="InterPro" id="IPR030388">
    <property type="entry name" value="G_ERA_dom"/>
</dbReference>
<dbReference type="NCBIfam" id="NF000908">
    <property type="entry name" value="PRK00089.1"/>
    <property type="match status" value="1"/>
</dbReference>
<keyword evidence="6" id="KW-1003">Cell membrane</keyword>
<dbReference type="CDD" id="cd04163">
    <property type="entry name" value="Era"/>
    <property type="match status" value="1"/>
</dbReference>
<keyword evidence="6" id="KW-0690">Ribosome biogenesis</keyword>
<evidence type="ECO:0000256" key="5">
    <source>
        <dbReference type="ARBA" id="ARBA00023134"/>
    </source>
</evidence>
<accession>A0ABQ3EHI4</accession>
<dbReference type="Pfam" id="PF07650">
    <property type="entry name" value="KH_2"/>
    <property type="match status" value="1"/>
</dbReference>
<dbReference type="InterPro" id="IPR005225">
    <property type="entry name" value="Small_GTP-bd"/>
</dbReference>
<evidence type="ECO:0000259" key="10">
    <source>
        <dbReference type="PROSITE" id="PS50823"/>
    </source>
</evidence>
<dbReference type="InterPro" id="IPR006073">
    <property type="entry name" value="GTP-bd"/>
</dbReference>
<feature type="region of interest" description="G2" evidence="7">
    <location>
        <begin position="357"/>
        <end position="361"/>
    </location>
</feature>
<keyword evidence="9" id="KW-0732">Signal</keyword>
<dbReference type="InterPro" id="IPR015946">
    <property type="entry name" value="KH_dom-like_a/b"/>
</dbReference>
<proteinExistence type="inferred from homology"/>
<dbReference type="SUPFAM" id="SSF52540">
    <property type="entry name" value="P-loop containing nucleoside triphosphate hydrolases"/>
    <property type="match status" value="1"/>
</dbReference>
<evidence type="ECO:0000256" key="6">
    <source>
        <dbReference type="HAMAP-Rule" id="MF_00367"/>
    </source>
</evidence>
<reference evidence="13" key="1">
    <citation type="journal article" date="2019" name="Int. J. Syst. Evol. Microbiol.">
        <title>The Global Catalogue of Microorganisms (GCM) 10K type strain sequencing project: providing services to taxonomists for standard genome sequencing and annotation.</title>
        <authorList>
            <consortium name="The Broad Institute Genomics Platform"/>
            <consortium name="The Broad Institute Genome Sequencing Center for Infectious Disease"/>
            <person name="Wu L."/>
            <person name="Ma J."/>
        </authorList>
    </citation>
    <scope>NUCLEOTIDE SEQUENCE [LARGE SCALE GENOMIC DNA]</scope>
    <source>
        <strain evidence="13">JCM 4738</strain>
    </source>
</reference>
<dbReference type="InterPro" id="IPR004044">
    <property type="entry name" value="KH_dom_type_2"/>
</dbReference>
<evidence type="ECO:0000256" key="2">
    <source>
        <dbReference type="ARBA" id="ARBA00020484"/>
    </source>
</evidence>
<keyword evidence="5 6" id="KW-0342">GTP-binding</keyword>
<evidence type="ECO:0000256" key="3">
    <source>
        <dbReference type="ARBA" id="ARBA00022741"/>
    </source>
</evidence>
<dbReference type="PROSITE" id="PS50823">
    <property type="entry name" value="KH_TYPE_2"/>
    <property type="match status" value="1"/>
</dbReference>
<evidence type="ECO:0000256" key="4">
    <source>
        <dbReference type="ARBA" id="ARBA00022884"/>
    </source>
</evidence>
<protein>
    <recommendedName>
        <fullName evidence="2 6">GTPase Era</fullName>
    </recommendedName>
</protein>
<feature type="region of interest" description="G5" evidence="7">
    <location>
        <begin position="475"/>
        <end position="477"/>
    </location>
</feature>
<feature type="binding site" evidence="6">
    <location>
        <begin position="331"/>
        <end position="338"/>
    </location>
    <ligand>
        <name>GTP</name>
        <dbReference type="ChEBI" id="CHEBI:37565"/>
    </ligand>
</feature>
<dbReference type="SUPFAM" id="SSF54814">
    <property type="entry name" value="Prokaryotic type KH domain (KH-domain type II)"/>
    <property type="match status" value="1"/>
</dbReference>
<keyword evidence="6" id="KW-0699">rRNA-binding</keyword>
<feature type="region of interest" description="G4" evidence="7">
    <location>
        <begin position="441"/>
        <end position="444"/>
    </location>
</feature>
<dbReference type="CDD" id="cd22534">
    <property type="entry name" value="KH-II_Era"/>
    <property type="match status" value="1"/>
</dbReference>
<keyword evidence="13" id="KW-1185">Reference proteome</keyword>
<dbReference type="PANTHER" id="PTHR42698:SF1">
    <property type="entry name" value="GTPASE ERA, MITOCHONDRIAL"/>
    <property type="match status" value="1"/>
</dbReference>
<evidence type="ECO:0000256" key="8">
    <source>
        <dbReference type="RuleBase" id="RU003761"/>
    </source>
</evidence>
<feature type="chain" id="PRO_5045197436" description="GTPase Era" evidence="9">
    <location>
        <begin position="30"/>
        <end position="623"/>
    </location>
</feature>
<evidence type="ECO:0000313" key="12">
    <source>
        <dbReference type="EMBL" id="GHB39556.1"/>
    </source>
</evidence>
<organism evidence="12 13">
    <name type="scientific">Streptomyces cirratus</name>
    <dbReference type="NCBI Taxonomy" id="68187"/>
    <lineage>
        <taxon>Bacteria</taxon>
        <taxon>Bacillati</taxon>
        <taxon>Actinomycetota</taxon>
        <taxon>Actinomycetes</taxon>
        <taxon>Kitasatosporales</taxon>
        <taxon>Streptomycetaceae</taxon>
        <taxon>Streptomyces</taxon>
    </lineage>
</organism>
<dbReference type="NCBIfam" id="TIGR00231">
    <property type="entry name" value="small_GTP"/>
    <property type="match status" value="1"/>
</dbReference>
<feature type="signal peptide" evidence="9">
    <location>
        <begin position="1"/>
        <end position="29"/>
    </location>
</feature>
<keyword evidence="4 6" id="KW-0694">RNA-binding</keyword>
<name>A0ABQ3EHI4_9ACTN</name>
<evidence type="ECO:0000313" key="13">
    <source>
        <dbReference type="Proteomes" id="UP000642673"/>
    </source>
</evidence>
<gene>
    <name evidence="6" type="primary">era</name>
    <name evidence="12" type="ORF">GCM10010347_06280</name>
</gene>
<keyword evidence="6" id="KW-0963">Cytoplasm</keyword>
<dbReference type="NCBIfam" id="TIGR00436">
    <property type="entry name" value="era"/>
    <property type="match status" value="1"/>
</dbReference>
<feature type="domain" description="Era-type G" evidence="11">
    <location>
        <begin position="323"/>
        <end position="496"/>
    </location>
</feature>